<dbReference type="Pfam" id="PF07969">
    <property type="entry name" value="Amidohydro_3"/>
    <property type="match status" value="1"/>
</dbReference>
<dbReference type="Pfam" id="PF22039">
    <property type="entry name" value="HUTI_composite_bact"/>
    <property type="match status" value="1"/>
</dbReference>
<dbReference type="Gene3D" id="3.20.20.140">
    <property type="entry name" value="Metal-dependent hydrolases"/>
    <property type="match status" value="1"/>
</dbReference>
<dbReference type="Gene3D" id="2.30.40.10">
    <property type="entry name" value="Urease, subunit C, domain 1"/>
    <property type="match status" value="1"/>
</dbReference>
<feature type="domain" description="Aminodeoxyfutalosine deaminase/Imidazolonepropionase-like composite" evidence="6">
    <location>
        <begin position="47"/>
        <end position="70"/>
    </location>
</feature>
<dbReference type="InterPro" id="IPR013108">
    <property type="entry name" value="Amidohydro_3"/>
</dbReference>
<organism evidence="7 8">
    <name type="scientific">Cupriavidus metallidurans (strain ATCC 43123 / DSM 2839 / NBRC 102507 / CH34)</name>
    <name type="common">Ralstonia metallidurans</name>
    <dbReference type="NCBI Taxonomy" id="266264"/>
    <lineage>
        <taxon>Bacteria</taxon>
        <taxon>Pseudomonadati</taxon>
        <taxon>Pseudomonadota</taxon>
        <taxon>Betaproteobacteria</taxon>
        <taxon>Burkholderiales</taxon>
        <taxon>Burkholderiaceae</taxon>
        <taxon>Cupriavidus</taxon>
    </lineage>
</organism>
<accession>Q1LEB1</accession>
<evidence type="ECO:0000256" key="1">
    <source>
        <dbReference type="ARBA" id="ARBA00022723"/>
    </source>
</evidence>
<dbReference type="RefSeq" id="WP_011519090.1">
    <property type="nucleotide sequence ID" value="NC_007974.2"/>
</dbReference>
<keyword evidence="3" id="KW-0862">Zinc</keyword>
<dbReference type="InterPro" id="IPR011059">
    <property type="entry name" value="Metal-dep_hydrolase_composite"/>
</dbReference>
<feature type="domain" description="Amidohydrolase 3" evidence="5">
    <location>
        <begin position="73"/>
        <end position="551"/>
    </location>
</feature>
<evidence type="ECO:0000256" key="2">
    <source>
        <dbReference type="ARBA" id="ARBA00022801"/>
    </source>
</evidence>
<keyword evidence="1" id="KW-0479">Metal-binding</keyword>
<proteinExistence type="predicted"/>
<name>Q1LEB1_CUPMC</name>
<evidence type="ECO:0000259" key="5">
    <source>
        <dbReference type="Pfam" id="PF07969"/>
    </source>
</evidence>
<reference evidence="8" key="1">
    <citation type="journal article" date="2010" name="PLoS ONE">
        <title>The complete genome sequence of Cupriavidus metallidurans strain CH34, a master survivalist in harsh and anthropogenic environments.</title>
        <authorList>
            <person name="Janssen P.J."/>
            <person name="Van Houdt R."/>
            <person name="Moors H."/>
            <person name="Monsieurs P."/>
            <person name="Morin N."/>
            <person name="Michaux A."/>
            <person name="Benotmane M.A."/>
            <person name="Leys N."/>
            <person name="Vallaeys T."/>
            <person name="Lapidus A."/>
            <person name="Monchy S."/>
            <person name="Medigue C."/>
            <person name="Taghavi S."/>
            <person name="McCorkle S."/>
            <person name="Dunn J."/>
            <person name="van der Lelie D."/>
            <person name="Mergeay M."/>
        </authorList>
    </citation>
    <scope>NUCLEOTIDE SEQUENCE [LARGE SCALE GENOMIC DNA]</scope>
    <source>
        <strain evidence="8">ATCC 43123 / DSM 2839 / NBRC 102507 / CH34</strain>
    </source>
</reference>
<dbReference type="InterPro" id="IPR032466">
    <property type="entry name" value="Metal_Hydrolase"/>
</dbReference>
<feature type="signal peptide" evidence="4">
    <location>
        <begin position="1"/>
        <end position="23"/>
    </location>
</feature>
<dbReference type="KEGG" id="rme:Rmet_4653"/>
<protein>
    <submittedName>
        <fullName evidence="7">Metal-dependent amidohydrolase with the TIM-barrel fold</fullName>
    </submittedName>
</protein>
<dbReference type="GO" id="GO:0046872">
    <property type="term" value="F:metal ion binding"/>
    <property type="evidence" value="ECO:0007669"/>
    <property type="project" value="UniProtKB-KW"/>
</dbReference>
<sequence>MKKVIRTSLVALAAAMTMMHAHAAPTLVESVQGYTLQHDQIVQFSGLVFDQGKVVATGDAAALRAKYPDAKRIDGQGKTLLPGLIDAHGHVFRLGFKTTEISLSGTRDLQEAQGLIRAYGQKNPQRQWLLGYGWNQVNWKLGRFPTAAELDAAVSDRPVRLVRVDGHAAWLNTKAMQAAGITRDTKDPAGGRIERDAEGNPTGVLVDKAMALVNDVIPPYTDNDRRAALAAAVAHMNALGLTAVGDAGVTVADDRIYREFADQGKLNTRIYGMIRDTGDDFKALSAKGPLIGYGNDRYYLRAVKLYGDGALGSRGAALMEPYTDDHAHSGLLFMSDAAMQTAVKTALKAGYQVNVHAIGDKTNHQVLDAMEVAYKEVGGRDLRNRIEHAQVVSLPDIPRFKKLDLIASMQPTHATSDMNMAEDRIGKERIKGAYAWQTFLKQGTVIAGGSDFPVESANPFYGLHAAVTRTDHEGRPIHGWHPEEAMTLPQAFRAFTLDAAYAEHQEKTLGSLETGKWADFIVVDRDLFKVAPADIWKIQVLETWVAGERVYAKGEQSAQR</sequence>
<dbReference type="InterPro" id="IPR033932">
    <property type="entry name" value="YtcJ-like"/>
</dbReference>
<dbReference type="GO" id="GO:0016810">
    <property type="term" value="F:hydrolase activity, acting on carbon-nitrogen (but not peptide) bonds"/>
    <property type="evidence" value="ECO:0007669"/>
    <property type="project" value="InterPro"/>
</dbReference>
<dbReference type="HOGENOM" id="CLU_009942_1_0_4"/>
<gene>
    <name evidence="7" type="ordered locus">Rmet_4653</name>
</gene>
<dbReference type="AlphaFoldDB" id="Q1LEB1"/>
<evidence type="ECO:0000259" key="6">
    <source>
        <dbReference type="Pfam" id="PF22039"/>
    </source>
</evidence>
<dbReference type="Proteomes" id="UP000002429">
    <property type="component" value="Plasmid megaplasmid"/>
</dbReference>
<dbReference type="SUPFAM" id="SSF51556">
    <property type="entry name" value="Metallo-dependent hydrolases"/>
    <property type="match status" value="1"/>
</dbReference>
<evidence type="ECO:0000313" key="7">
    <source>
        <dbReference type="EMBL" id="ABF11515.1"/>
    </source>
</evidence>
<evidence type="ECO:0000313" key="8">
    <source>
        <dbReference type="Proteomes" id="UP000002429"/>
    </source>
</evidence>
<geneLocation type="plasmid" evidence="7 8">
    <name>megaplasmid</name>
</geneLocation>
<dbReference type="InterPro" id="IPR054418">
    <property type="entry name" value="MQNX/HUTI_composite_N"/>
</dbReference>
<keyword evidence="8" id="KW-1185">Reference proteome</keyword>
<feature type="chain" id="PRO_5004193064" evidence="4">
    <location>
        <begin position="24"/>
        <end position="560"/>
    </location>
</feature>
<dbReference type="EMBL" id="CP000353">
    <property type="protein sequence ID" value="ABF11515.1"/>
    <property type="molecule type" value="Genomic_DNA"/>
</dbReference>
<keyword evidence="2" id="KW-0378">Hydrolase</keyword>
<dbReference type="PANTHER" id="PTHR22642">
    <property type="entry name" value="IMIDAZOLONEPROPIONASE"/>
    <property type="match status" value="1"/>
</dbReference>
<dbReference type="PANTHER" id="PTHR22642:SF2">
    <property type="entry name" value="PROTEIN LONG AFTER FAR-RED 3"/>
    <property type="match status" value="1"/>
</dbReference>
<dbReference type="SUPFAM" id="SSF51338">
    <property type="entry name" value="Composite domain of metallo-dependent hydrolases"/>
    <property type="match status" value="1"/>
</dbReference>
<dbReference type="CDD" id="cd01300">
    <property type="entry name" value="YtcJ_like"/>
    <property type="match status" value="1"/>
</dbReference>
<keyword evidence="4" id="KW-0732">Signal</keyword>
<evidence type="ECO:0000256" key="4">
    <source>
        <dbReference type="SAM" id="SignalP"/>
    </source>
</evidence>
<evidence type="ECO:0000256" key="3">
    <source>
        <dbReference type="ARBA" id="ARBA00022833"/>
    </source>
</evidence>
<dbReference type="eggNOG" id="COG1574">
    <property type="taxonomic scope" value="Bacteria"/>
</dbReference>
<dbReference type="Gene3D" id="3.10.310.70">
    <property type="match status" value="1"/>
</dbReference>
<keyword evidence="7" id="KW-0614">Plasmid</keyword>